<dbReference type="RefSeq" id="WP_239135706.1">
    <property type="nucleotide sequence ID" value="NZ_BAAAVW010000002.1"/>
</dbReference>
<feature type="region of interest" description="Disordered" evidence="1">
    <location>
        <begin position="1"/>
        <end position="26"/>
    </location>
</feature>
<organism evidence="2 3">
    <name type="scientific">Dactylosporangium siamense</name>
    <dbReference type="NCBI Taxonomy" id="685454"/>
    <lineage>
        <taxon>Bacteria</taxon>
        <taxon>Bacillati</taxon>
        <taxon>Actinomycetota</taxon>
        <taxon>Actinomycetes</taxon>
        <taxon>Micromonosporales</taxon>
        <taxon>Micromonosporaceae</taxon>
        <taxon>Dactylosporangium</taxon>
    </lineage>
</organism>
<evidence type="ECO:0008006" key="4">
    <source>
        <dbReference type="Google" id="ProtNLM"/>
    </source>
</evidence>
<reference evidence="2" key="1">
    <citation type="submission" date="2021-01" db="EMBL/GenBank/DDBJ databases">
        <title>Whole genome shotgun sequence of Dactylosporangium siamense NBRC 106093.</title>
        <authorList>
            <person name="Komaki H."/>
            <person name="Tamura T."/>
        </authorList>
    </citation>
    <scope>NUCLEOTIDE SEQUENCE</scope>
    <source>
        <strain evidence="2">NBRC 106093</strain>
    </source>
</reference>
<gene>
    <name evidence="2" type="ORF">Dsi01nite_010800</name>
</gene>
<evidence type="ECO:0000313" key="3">
    <source>
        <dbReference type="Proteomes" id="UP000660611"/>
    </source>
</evidence>
<comment type="caution">
    <text evidence="2">The sequence shown here is derived from an EMBL/GenBank/DDBJ whole genome shotgun (WGS) entry which is preliminary data.</text>
</comment>
<dbReference type="AlphaFoldDB" id="A0A919PG84"/>
<dbReference type="Proteomes" id="UP000660611">
    <property type="component" value="Unassembled WGS sequence"/>
</dbReference>
<keyword evidence="3" id="KW-1185">Reference proteome</keyword>
<name>A0A919PG84_9ACTN</name>
<evidence type="ECO:0000256" key="1">
    <source>
        <dbReference type="SAM" id="MobiDB-lite"/>
    </source>
</evidence>
<sequence length="50" mass="5453">MPHHVEEPTGSGPLVAEEFDGPGPLSVEELIGPLVIEQLRAHRDPTRVNE</sequence>
<proteinExistence type="predicted"/>
<evidence type="ECO:0000313" key="2">
    <source>
        <dbReference type="EMBL" id="GIG43039.1"/>
    </source>
</evidence>
<dbReference type="EMBL" id="BONQ01000018">
    <property type="protein sequence ID" value="GIG43039.1"/>
    <property type="molecule type" value="Genomic_DNA"/>
</dbReference>
<accession>A0A919PG84</accession>
<protein>
    <recommendedName>
        <fullName evidence="4">FXSXX-COOH protein</fullName>
    </recommendedName>
</protein>